<dbReference type="EMBL" id="CP158568">
    <property type="protein sequence ID" value="XBY43122.1"/>
    <property type="molecule type" value="Genomic_DNA"/>
</dbReference>
<organism evidence="4">
    <name type="scientific">Methyloraptor flagellatus</name>
    <dbReference type="NCBI Taxonomy" id="3162530"/>
    <lineage>
        <taxon>Bacteria</taxon>
        <taxon>Pseudomonadati</taxon>
        <taxon>Pseudomonadota</taxon>
        <taxon>Alphaproteobacteria</taxon>
        <taxon>Hyphomicrobiales</taxon>
        <taxon>Ancalomicrobiaceae</taxon>
        <taxon>Methyloraptor</taxon>
    </lineage>
</organism>
<evidence type="ECO:0000256" key="1">
    <source>
        <dbReference type="ARBA" id="ARBA00003565"/>
    </source>
</evidence>
<dbReference type="PANTHER" id="PTHR13887">
    <property type="entry name" value="GLUTATHIONE S-TRANSFERASE KAPPA"/>
    <property type="match status" value="1"/>
</dbReference>
<reference evidence="4" key="1">
    <citation type="submission" date="2024-06" db="EMBL/GenBank/DDBJ databases">
        <title>Methylostella associata gen. nov., sp. nov., a novel Ancalomicrobiaceae-affiliated facultatively methylotrophic bacteria that feed on methanotrophs of the genus Methylococcus.</title>
        <authorList>
            <person name="Saltykova V."/>
            <person name="Danilova O.V."/>
            <person name="Oshkin I.Y."/>
            <person name="Belova S.E."/>
            <person name="Pimenov N.V."/>
            <person name="Dedysh S.N."/>
        </authorList>
    </citation>
    <scope>NUCLEOTIDE SEQUENCE</scope>
    <source>
        <strain evidence="4">S20</strain>
    </source>
</reference>
<comment type="function">
    <text evidence="1">May be required for disulfide bond formation in some proteins.</text>
</comment>
<dbReference type="InterPro" id="IPR036249">
    <property type="entry name" value="Thioredoxin-like_sf"/>
</dbReference>
<accession>A0AAU7X876</accession>
<dbReference type="PANTHER" id="PTHR13887:SF56">
    <property type="entry name" value="THIOREDOXIN-LIKE REDUCTASE RV2466C"/>
    <property type="match status" value="1"/>
</dbReference>
<feature type="domain" description="Thioredoxin" evidence="3">
    <location>
        <begin position="24"/>
        <end position="219"/>
    </location>
</feature>
<dbReference type="PROSITE" id="PS51352">
    <property type="entry name" value="THIOREDOXIN_2"/>
    <property type="match status" value="1"/>
</dbReference>
<name>A0AAU7X876_9HYPH</name>
<dbReference type="SUPFAM" id="SSF52833">
    <property type="entry name" value="Thioredoxin-like"/>
    <property type="match status" value="1"/>
</dbReference>
<protein>
    <submittedName>
        <fullName evidence="4">DsbA family protein</fullName>
    </submittedName>
</protein>
<dbReference type="Gene3D" id="3.40.30.10">
    <property type="entry name" value="Glutaredoxin"/>
    <property type="match status" value="1"/>
</dbReference>
<dbReference type="RefSeq" id="WP_407048224.1">
    <property type="nucleotide sequence ID" value="NZ_CP158568.1"/>
</dbReference>
<dbReference type="Pfam" id="PF13462">
    <property type="entry name" value="Thioredoxin_4"/>
    <property type="match status" value="1"/>
</dbReference>
<dbReference type="InterPro" id="IPR006311">
    <property type="entry name" value="TAT_signal"/>
</dbReference>
<dbReference type="AlphaFoldDB" id="A0AAU7X876"/>
<sequence>MTEFSATLSRRTMLSTAATLALVGATAGVAPERALAQSAIEAELMKPGTLPDMVLGKADAPVTIVEYASMTCPHCANWHKTVLPHIKEKYIEPGKVKLIFREFPLDPLAAAASMLARCAPQDKYFDMTSMFFDQQRTWAHVDDPVSALFNLVKQVGFTQDSFKACLTNQTLLDGVKESRARADEKFGVDATPTFFVNGKKQKGFSTPDEVDQVLGPLVKS</sequence>
<dbReference type="CDD" id="cd02972">
    <property type="entry name" value="DsbA_family"/>
    <property type="match status" value="1"/>
</dbReference>
<dbReference type="InterPro" id="IPR013766">
    <property type="entry name" value="Thioredoxin_domain"/>
</dbReference>
<dbReference type="InterPro" id="IPR012336">
    <property type="entry name" value="Thioredoxin-like_fold"/>
</dbReference>
<dbReference type="PROSITE" id="PS51318">
    <property type="entry name" value="TAT"/>
    <property type="match status" value="1"/>
</dbReference>
<proteinExistence type="inferred from homology"/>
<evidence type="ECO:0000259" key="3">
    <source>
        <dbReference type="PROSITE" id="PS51352"/>
    </source>
</evidence>
<dbReference type="KEGG" id="mflg:ABS361_13530"/>
<gene>
    <name evidence="4" type="ORF">ABS361_13530</name>
</gene>
<comment type="similarity">
    <text evidence="2">Belongs to the thioredoxin family. DsbA subfamily.</text>
</comment>
<evidence type="ECO:0000256" key="2">
    <source>
        <dbReference type="ARBA" id="ARBA00005791"/>
    </source>
</evidence>
<evidence type="ECO:0000313" key="4">
    <source>
        <dbReference type="EMBL" id="XBY43122.1"/>
    </source>
</evidence>